<accession>A0AAE3YFL5</accession>
<dbReference type="RefSeq" id="WP_309852714.1">
    <property type="nucleotide sequence ID" value="NZ_BAAAIU010000004.1"/>
</dbReference>
<name>A0AAE3YFL5_9MICC</name>
<proteinExistence type="predicted"/>
<protein>
    <recommendedName>
        <fullName evidence="3">Endonuclease</fullName>
    </recommendedName>
</protein>
<dbReference type="GO" id="GO:0006281">
    <property type="term" value="P:DNA repair"/>
    <property type="evidence" value="ECO:0007669"/>
    <property type="project" value="InterPro"/>
</dbReference>
<evidence type="ECO:0000313" key="2">
    <source>
        <dbReference type="Proteomes" id="UP001247307"/>
    </source>
</evidence>
<dbReference type="AlphaFoldDB" id="A0AAE3YFL5"/>
<reference evidence="1" key="1">
    <citation type="submission" date="2023-07" db="EMBL/GenBank/DDBJ databases">
        <title>Sequencing the genomes of 1000 actinobacteria strains.</title>
        <authorList>
            <person name="Klenk H.-P."/>
        </authorList>
    </citation>
    <scope>NUCLEOTIDE SEQUENCE</scope>
    <source>
        <strain evidence="1">DSM 13988</strain>
    </source>
</reference>
<dbReference type="SUPFAM" id="SSF48150">
    <property type="entry name" value="DNA-glycosylase"/>
    <property type="match status" value="1"/>
</dbReference>
<sequence>MTENGRTPEGPAGTDLDATVARLLDRHGVTFAEQAGLDLAADGPEPLFGLLTLCLLQAKPIGASVAVAAAKDLIAHGWTSPERMLAAGRPARIRSFARTGYRRYDESTVRRLDEVSRLLLAEFGGDVRTLRPSHDDDAAGATSELSARLQRFPGVGPACAAMFIREVQAVWPELRPFLDPKALQGAVKLGLPGDAERLAALAPAGEEARFAAALVRVALSRAADPLA</sequence>
<comment type="caution">
    <text evidence="1">The sequence shown here is derived from an EMBL/GenBank/DDBJ whole genome shotgun (WGS) entry which is preliminary data.</text>
</comment>
<dbReference type="Proteomes" id="UP001247307">
    <property type="component" value="Unassembled WGS sequence"/>
</dbReference>
<dbReference type="InterPro" id="IPR011257">
    <property type="entry name" value="DNA_glycosylase"/>
</dbReference>
<dbReference type="EMBL" id="JAVDUI010000001">
    <property type="protein sequence ID" value="MDR6892923.1"/>
    <property type="molecule type" value="Genomic_DNA"/>
</dbReference>
<evidence type="ECO:0008006" key="3">
    <source>
        <dbReference type="Google" id="ProtNLM"/>
    </source>
</evidence>
<gene>
    <name evidence="1" type="ORF">J2S35_001863</name>
</gene>
<evidence type="ECO:0000313" key="1">
    <source>
        <dbReference type="EMBL" id="MDR6892923.1"/>
    </source>
</evidence>
<keyword evidence="2" id="KW-1185">Reference proteome</keyword>
<organism evidence="1 2">
    <name type="scientific">Falsarthrobacter nasiphocae</name>
    <dbReference type="NCBI Taxonomy" id="189863"/>
    <lineage>
        <taxon>Bacteria</taxon>
        <taxon>Bacillati</taxon>
        <taxon>Actinomycetota</taxon>
        <taxon>Actinomycetes</taxon>
        <taxon>Micrococcales</taxon>
        <taxon>Micrococcaceae</taxon>
        <taxon>Falsarthrobacter</taxon>
    </lineage>
</organism>
<dbReference type="GO" id="GO:0003824">
    <property type="term" value="F:catalytic activity"/>
    <property type="evidence" value="ECO:0007669"/>
    <property type="project" value="InterPro"/>
</dbReference>